<dbReference type="EMBL" id="JAOVZO020000023">
    <property type="protein sequence ID" value="MDC8016078.1"/>
    <property type="molecule type" value="Genomic_DNA"/>
</dbReference>
<comment type="caution">
    <text evidence="1">The sequence shown here is derived from an EMBL/GenBank/DDBJ whole genome shotgun (WGS) entry which is preliminary data.</text>
</comment>
<gene>
    <name evidence="1" type="ORF">OD750_026430</name>
</gene>
<organism evidence="1 2">
    <name type="scientific">Tahibacter soli</name>
    <dbReference type="NCBI Taxonomy" id="2983605"/>
    <lineage>
        <taxon>Bacteria</taxon>
        <taxon>Pseudomonadati</taxon>
        <taxon>Pseudomonadota</taxon>
        <taxon>Gammaproteobacteria</taxon>
        <taxon>Lysobacterales</taxon>
        <taxon>Rhodanobacteraceae</taxon>
        <taxon>Tahibacter</taxon>
    </lineage>
</organism>
<accession>A0A9X4BKU5</accession>
<sequence>MSQVEPNSRYAQTPVKTYTFPDGREVNYFARRFLSQPDALAEFGRYVVHGGDRLDTVAARAFGDPELFWRLVDGNRELLPRKLVAAVGRQLRLTLPAGFPGAFGA</sequence>
<dbReference type="Proteomes" id="UP001139971">
    <property type="component" value="Unassembled WGS sequence"/>
</dbReference>
<dbReference type="RefSeq" id="WP_263542634.1">
    <property type="nucleotide sequence ID" value="NZ_JAOVZO020000023.1"/>
</dbReference>
<proteinExistence type="predicted"/>
<evidence type="ECO:0000313" key="1">
    <source>
        <dbReference type="EMBL" id="MDC8016078.1"/>
    </source>
</evidence>
<name>A0A9X4BKU5_9GAMM</name>
<dbReference type="AlphaFoldDB" id="A0A9X4BKU5"/>
<reference evidence="1" key="1">
    <citation type="submission" date="2023-02" db="EMBL/GenBank/DDBJ databases">
        <title>Tahibacter soli sp. nov. isolated from soil.</title>
        <authorList>
            <person name="Baek J.H."/>
            <person name="Lee J.K."/>
            <person name="Choi D.G."/>
            <person name="Jeon C.O."/>
        </authorList>
    </citation>
    <scope>NUCLEOTIDE SEQUENCE</scope>
    <source>
        <strain evidence="1">BL</strain>
    </source>
</reference>
<protein>
    <submittedName>
        <fullName evidence="1">LysM domain-containing protein</fullName>
    </submittedName>
</protein>
<evidence type="ECO:0000313" key="2">
    <source>
        <dbReference type="Proteomes" id="UP001139971"/>
    </source>
</evidence>
<keyword evidence="2" id="KW-1185">Reference proteome</keyword>